<gene>
    <name evidence="1" type="ORF">SAMN05192532_101356</name>
</gene>
<accession>A0A1I1ZNT3</accession>
<evidence type="ECO:0000313" key="1">
    <source>
        <dbReference type="EMBL" id="SFE33356.1"/>
    </source>
</evidence>
<organism evidence="1 2">
    <name type="scientific">Alteribacillus iranensis</name>
    <dbReference type="NCBI Taxonomy" id="930128"/>
    <lineage>
        <taxon>Bacteria</taxon>
        <taxon>Bacillati</taxon>
        <taxon>Bacillota</taxon>
        <taxon>Bacilli</taxon>
        <taxon>Bacillales</taxon>
        <taxon>Bacillaceae</taxon>
        <taxon>Alteribacillus</taxon>
    </lineage>
</organism>
<dbReference type="STRING" id="930128.SAMN05192532_101356"/>
<dbReference type="Gene3D" id="3.30.70.1950">
    <property type="match status" value="1"/>
</dbReference>
<sequence length="183" mass="20573">MEMYSLGGEIVKVILSEEELSEHNVDLIQGLHGDQAEKFFASLLRKVAIHYGMKPTLYLDAEVAERDDGGLLLTIQFIDDKGEKKRICQSTPRSHNGLLFRFSKKEDLLALADLLENNAFTGGTLWEWDTFFYLLMRHDGSQQLPALLGEYGEEACVDPKTVAKRGKLLKAEAAIETLATRQI</sequence>
<dbReference type="EMBL" id="FONT01000001">
    <property type="protein sequence ID" value="SFE33356.1"/>
    <property type="molecule type" value="Genomic_DNA"/>
</dbReference>
<name>A0A1I1ZNT3_9BACI</name>
<dbReference type="Proteomes" id="UP000199516">
    <property type="component" value="Unassembled WGS sequence"/>
</dbReference>
<dbReference type="AlphaFoldDB" id="A0A1I1ZNT3"/>
<proteinExistence type="predicted"/>
<keyword evidence="2" id="KW-1185">Reference proteome</keyword>
<evidence type="ECO:0008006" key="3">
    <source>
        <dbReference type="Google" id="ProtNLM"/>
    </source>
</evidence>
<dbReference type="InterPro" id="IPR038471">
    <property type="entry name" value="MecA_C_sf"/>
</dbReference>
<reference evidence="1 2" key="1">
    <citation type="submission" date="2016-10" db="EMBL/GenBank/DDBJ databases">
        <authorList>
            <person name="de Groot N.N."/>
        </authorList>
    </citation>
    <scope>NUCLEOTIDE SEQUENCE [LARGE SCALE GENOMIC DNA]</scope>
    <source>
        <strain evidence="1 2">DSM 23995</strain>
    </source>
</reference>
<dbReference type="RefSeq" id="WP_091656550.1">
    <property type="nucleotide sequence ID" value="NZ_FONT01000001.1"/>
</dbReference>
<evidence type="ECO:0000313" key="2">
    <source>
        <dbReference type="Proteomes" id="UP000199516"/>
    </source>
</evidence>
<protein>
    <recommendedName>
        <fullName evidence="3">Adapter protein MecA 1/2</fullName>
    </recommendedName>
</protein>